<dbReference type="InterPro" id="IPR026395">
    <property type="entry name" value="CshA_fibril"/>
</dbReference>
<keyword evidence="5" id="KW-1133">Transmembrane helix</keyword>
<dbReference type="Proteomes" id="UP000029910">
    <property type="component" value="Chromosome"/>
</dbReference>
<feature type="region of interest" description="Disordered" evidence="4">
    <location>
        <begin position="1389"/>
        <end position="1414"/>
    </location>
</feature>
<feature type="region of interest" description="Disordered" evidence="4">
    <location>
        <begin position="1456"/>
        <end position="1502"/>
    </location>
</feature>
<keyword evidence="2" id="KW-0964">Secreted</keyword>
<evidence type="ECO:0000313" key="10">
    <source>
        <dbReference type="EMBL" id="AIU33506.1"/>
    </source>
</evidence>
<keyword evidence="3 6" id="KW-0732">Signal</keyword>
<evidence type="ECO:0000259" key="7">
    <source>
        <dbReference type="Pfam" id="PF17210"/>
    </source>
</evidence>
<protein>
    <submittedName>
        <fullName evidence="10">Uncharacterized protein</fullName>
    </submittedName>
</protein>
<dbReference type="InterPro" id="IPR033764">
    <property type="entry name" value="Sdr_B"/>
</dbReference>
<feature type="domain" description="SD-repeat containing protein B" evidence="7">
    <location>
        <begin position="947"/>
        <end position="1069"/>
    </location>
</feature>
<dbReference type="EMBL" id="CP009622">
    <property type="protein sequence ID" value="AIU33506.1"/>
    <property type="molecule type" value="Genomic_DNA"/>
</dbReference>
<feature type="region of interest" description="Disordered" evidence="4">
    <location>
        <begin position="1319"/>
        <end position="1340"/>
    </location>
</feature>
<evidence type="ECO:0000313" key="11">
    <source>
        <dbReference type="Proteomes" id="UP000029910"/>
    </source>
</evidence>
<feature type="chain" id="PRO_5046372575" evidence="6">
    <location>
        <begin position="33"/>
        <end position="1534"/>
    </location>
</feature>
<keyword evidence="5" id="KW-0812">Transmembrane</keyword>
<dbReference type="Pfam" id="PF20009">
    <property type="entry name" value="GEVED"/>
    <property type="match status" value="1"/>
</dbReference>
<evidence type="ECO:0000256" key="3">
    <source>
        <dbReference type="ARBA" id="ARBA00022729"/>
    </source>
</evidence>
<feature type="domain" description="SD-repeat containing protein B" evidence="7">
    <location>
        <begin position="1076"/>
        <end position="1187"/>
    </location>
</feature>
<feature type="compositionally biased region" description="Polar residues" evidence="4">
    <location>
        <begin position="1194"/>
        <end position="1208"/>
    </location>
</feature>
<evidence type="ECO:0000256" key="6">
    <source>
        <dbReference type="SAM" id="SignalP"/>
    </source>
</evidence>
<feature type="region of interest" description="Disordered" evidence="4">
    <location>
        <begin position="782"/>
        <end position="810"/>
    </location>
</feature>
<dbReference type="Pfam" id="PF17210">
    <property type="entry name" value="SdrD_B"/>
    <property type="match status" value="5"/>
</dbReference>
<feature type="compositionally biased region" description="Pro residues" evidence="4">
    <location>
        <begin position="1468"/>
        <end position="1477"/>
    </location>
</feature>
<name>A0ABM5RU37_9CORY</name>
<feature type="compositionally biased region" description="Basic and acidic residues" evidence="4">
    <location>
        <begin position="1478"/>
        <end position="1499"/>
    </location>
</feature>
<dbReference type="InterPro" id="IPR045474">
    <property type="entry name" value="GEVED"/>
</dbReference>
<evidence type="ECO:0000256" key="2">
    <source>
        <dbReference type="ARBA" id="ARBA00022525"/>
    </source>
</evidence>
<keyword evidence="11" id="KW-1185">Reference proteome</keyword>
<dbReference type="RefSeq" id="WP_038620820.1">
    <property type="nucleotide sequence ID" value="NZ_CP009622.1"/>
</dbReference>
<feature type="domain" description="CshA" evidence="8">
    <location>
        <begin position="1191"/>
        <end position="1304"/>
    </location>
</feature>
<feature type="domain" description="GEVED" evidence="9">
    <location>
        <begin position="476"/>
        <end position="550"/>
    </location>
</feature>
<keyword evidence="5" id="KW-0472">Membrane</keyword>
<accession>A0ABM5RU37</accession>
<evidence type="ECO:0000256" key="4">
    <source>
        <dbReference type="SAM" id="MobiDB-lite"/>
    </source>
</evidence>
<organism evidence="10 11">
    <name type="scientific">Corynebacterium ramonii</name>
    <dbReference type="NCBI Taxonomy" id="3026968"/>
    <lineage>
        <taxon>Bacteria</taxon>
        <taxon>Bacillati</taxon>
        <taxon>Actinomycetota</taxon>
        <taxon>Actinomycetes</taxon>
        <taxon>Mycobacteriales</taxon>
        <taxon>Corynebacteriaceae</taxon>
        <taxon>Corynebacterium</taxon>
    </lineage>
</organism>
<feature type="domain" description="SD-repeat containing protein B" evidence="7">
    <location>
        <begin position="564"/>
        <end position="690"/>
    </location>
</feature>
<feature type="region of interest" description="Disordered" evidence="4">
    <location>
        <begin position="1174"/>
        <end position="1217"/>
    </location>
</feature>
<feature type="compositionally biased region" description="Low complexity" evidence="4">
    <location>
        <begin position="1456"/>
        <end position="1467"/>
    </location>
</feature>
<feature type="domain" description="SD-repeat containing protein B" evidence="7">
    <location>
        <begin position="701"/>
        <end position="824"/>
    </location>
</feature>
<dbReference type="Gene3D" id="2.60.40.10">
    <property type="entry name" value="Immunoglobulins"/>
    <property type="match status" value="5"/>
</dbReference>
<comment type="subcellular location">
    <subcellularLocation>
        <location evidence="1">Secreted</location>
    </subcellularLocation>
</comment>
<evidence type="ECO:0000259" key="8">
    <source>
        <dbReference type="Pfam" id="PF19076"/>
    </source>
</evidence>
<feature type="transmembrane region" description="Helical" evidence="5">
    <location>
        <begin position="1508"/>
        <end position="1529"/>
    </location>
</feature>
<reference evidence="10 11" key="1">
    <citation type="journal article" date="2015" name="Genome Announc.">
        <title>Genome Sequence of Corynebacterium ulcerans Strain FRC11.</title>
        <authorList>
            <person name="Benevides Lde J."/>
            <person name="Viana M.V."/>
            <person name="Mariano D.C."/>
            <person name="Rocha Fde S."/>
            <person name="Bagano P.C."/>
            <person name="Folador E.L."/>
            <person name="Pereira F.L."/>
            <person name="Dorella F.A."/>
            <person name="Leal C.A."/>
            <person name="Carvalho A.F."/>
            <person name="Soares Sde C."/>
            <person name="Carneiro A."/>
            <person name="Ramos R."/>
            <person name="Badell-Ocando E."/>
            <person name="Guiso N."/>
            <person name="Silva A."/>
            <person name="Figueiredo H."/>
            <person name="Azevedo V."/>
            <person name="Guimaraes L.C."/>
        </authorList>
    </citation>
    <scope>NUCLEOTIDE SEQUENCE [LARGE SCALE GENOMIC DNA]</scope>
    <source>
        <strain evidence="11">FRC0011</strain>
    </source>
</reference>
<sequence>MGNRPGPRIVAITTAATLAISGLTVAAPSALAAVDDGTTNAFTSNPDAKFANEIFFFDFSKVASGDELQNKWDSSNPENNEGGFGGKRIKEGDTYTYKEADGLPKGMEVTVTIKSIKAMYSDAQSSNGTPLTVDNGGIWARNVTWNDFFRPIDFAALAGRNSERDKWFDRDVLYPSDPGAKWQISQYLDPTLFGNNADNVGNQGYTFDLDIKGTLNGKPISLDVIASDGESTGIKVEDHNNPYGTTFKVNGAPGQRRGGVPENLGLVTDANGGWQVIQDLVGKEKRYYYVDNKPAVPAEVPDGVKPYDPIVVKPGDEWSLQNGDKSYGWVDTELNEEGGEWKSIPQSQPLLVSRGAKTVSVKLDNNPRGKTGSRQGVVAGIFIPTDQGDAPQSYGEASHILDNWNVTGQPKQNPDVAFEAKNRVGENMPTRDGGQNWSPGADKDSEEDVQPSVFKDGFEQNNGKVTFPATATNSDVVAWVDLDNNGKFDESERRVGVVKDGNVTFDWSDSANKPEPGKDYYARIRVGGEGVKADDMKQPTSVVQGGEVEDLKFTVEKKPEPLVSLGDKVWFDKDSDGSQTDGEPGVKDVKVSLLDEQGKPVNKPGTNEPYEMTTGENGEYLFENLPKGKYKVQFDYSAARTPEGKPFTAPTVPLKGDTQKDSDVVERKINSIGLTDVIDLQSDRRDVDAGLVVVPFELGVSVGDFVWHDKNNDGIQNDGDDSGIPGVELRILDPEGKPAKNNKGQLIPNIITDEKGNYLFDHLPALEDGQSYTVEVVKNPEGFVPAKSGATDDSEKDSSTNSAKTKPGALKEDKAKDLSLDFGFVKLGSLSGMTWFDSNKDGIRDENEKPRSGVTVTLLKDGKPVEGVDPVKTGEDGTYKFENLVPGAGYSVRFGDTENLTKKTEGDVTKDKDSNADLTTGETAAAEVKAGENTPNLDAGYITPTVSVGDFVWHDKNNDGIQNDGEDSGIKGVELKLLDSEGKPAKDINGDPVENVVTDENGKYLFENLPLLKDGQSYTVEVVKNPEGFVPAKSGATDADKDSSIKSAQTAPGVLAKDGAQDLTLDFGFVKLGSLSGMTWFDADRDGIRDDNEKPRAGVTVTLLKDGKPVEGVDPVETGEDGTYKFENLVPGTGYSVRFGDTENLTKKSSDADVTKEKDSNADLTTGETATAEVKAGENTPNLDAGYISEPETRSSVTVARQGETQKSTDNDSEEIGNITDAGITPAEMFPGIDPTLPVEYKLVDASGNPTDKVEVPGRGTYTIDSDGVVTFEPHPDFVGVANTVMVTATQGEVTHVSQYTPIVIPKDDDGEFPLPHFVDKGETGEPVTVTPGKGNHPDYPADLLPETVKFVKEGQPKGAEISEDGKKMTVPGQGVWTIDENGNFTFTPEADFGGSPDTVKYNGEDEYGNPGTNDGTVTIVYPVPEGNSDLIRNLIIAGSIIGGIGLIAALIGGSSEGSSNGSSNSPAPTPTPAPKPAEPKTEPKVEPTKVTPKAEAKKSPMLATTGASVVGLLVAALVLVLAGVALVARRKNK</sequence>
<feature type="domain" description="CshA" evidence="8">
    <location>
        <begin position="1363"/>
        <end position="1414"/>
    </location>
</feature>
<gene>
    <name evidence="10" type="ORF">CulFRC11_1957</name>
</gene>
<dbReference type="InterPro" id="IPR013783">
    <property type="entry name" value="Ig-like_fold"/>
</dbReference>
<dbReference type="Pfam" id="PF19076">
    <property type="entry name" value="CshA_repeat"/>
    <property type="match status" value="2"/>
</dbReference>
<dbReference type="PANTHER" id="PTHR23303">
    <property type="entry name" value="CARBOXYPEPTIDASE REGULATORY REGION-CONTAINING"/>
    <property type="match status" value="1"/>
</dbReference>
<feature type="signal peptide" evidence="6">
    <location>
        <begin position="1"/>
        <end position="32"/>
    </location>
</feature>
<proteinExistence type="predicted"/>
<evidence type="ECO:0000256" key="1">
    <source>
        <dbReference type="ARBA" id="ARBA00004613"/>
    </source>
</evidence>
<evidence type="ECO:0000259" key="9">
    <source>
        <dbReference type="Pfam" id="PF20009"/>
    </source>
</evidence>
<feature type="region of interest" description="Disordered" evidence="4">
    <location>
        <begin position="425"/>
        <end position="448"/>
    </location>
</feature>
<dbReference type="PANTHER" id="PTHR23303:SF15">
    <property type="entry name" value="COLOSSIN-A"/>
    <property type="match status" value="1"/>
</dbReference>
<dbReference type="SUPFAM" id="SSF117074">
    <property type="entry name" value="Hypothetical protein PA1324"/>
    <property type="match status" value="5"/>
</dbReference>
<evidence type="ECO:0000256" key="5">
    <source>
        <dbReference type="SAM" id="Phobius"/>
    </source>
</evidence>
<dbReference type="InterPro" id="IPR051417">
    <property type="entry name" value="SDr/BOS_complex"/>
</dbReference>
<feature type="domain" description="SD-repeat containing protein B" evidence="7">
    <location>
        <begin position="831"/>
        <end position="941"/>
    </location>
</feature>
<dbReference type="NCBIfam" id="TIGR04225">
    <property type="entry name" value="CshA_fibril_rpt"/>
    <property type="match status" value="1"/>
</dbReference>